<dbReference type="EMBL" id="JABSTQ010009812">
    <property type="protein sequence ID" value="KAG0425668.1"/>
    <property type="molecule type" value="Genomic_DNA"/>
</dbReference>
<comment type="caution">
    <text evidence="1">The sequence shown here is derived from an EMBL/GenBank/DDBJ whole genome shotgun (WGS) entry which is preliminary data.</text>
</comment>
<reference evidence="1 2" key="1">
    <citation type="journal article" date="2020" name="Cell">
        <title>Large-Scale Comparative Analyses of Tick Genomes Elucidate Their Genetic Diversity and Vector Capacities.</title>
        <authorList>
            <consortium name="Tick Genome and Microbiome Consortium (TIGMIC)"/>
            <person name="Jia N."/>
            <person name="Wang J."/>
            <person name="Shi W."/>
            <person name="Du L."/>
            <person name="Sun Y."/>
            <person name="Zhan W."/>
            <person name="Jiang J.F."/>
            <person name="Wang Q."/>
            <person name="Zhang B."/>
            <person name="Ji P."/>
            <person name="Bell-Sakyi L."/>
            <person name="Cui X.M."/>
            <person name="Yuan T.T."/>
            <person name="Jiang B.G."/>
            <person name="Yang W.F."/>
            <person name="Lam T.T."/>
            <person name="Chang Q.C."/>
            <person name="Ding S.J."/>
            <person name="Wang X.J."/>
            <person name="Zhu J.G."/>
            <person name="Ruan X.D."/>
            <person name="Zhao L."/>
            <person name="Wei J.T."/>
            <person name="Ye R.Z."/>
            <person name="Que T.C."/>
            <person name="Du C.H."/>
            <person name="Zhou Y.H."/>
            <person name="Cheng J.X."/>
            <person name="Dai P.F."/>
            <person name="Guo W.B."/>
            <person name="Han X.H."/>
            <person name="Huang E.J."/>
            <person name="Li L.F."/>
            <person name="Wei W."/>
            <person name="Gao Y.C."/>
            <person name="Liu J.Z."/>
            <person name="Shao H.Z."/>
            <person name="Wang X."/>
            <person name="Wang C.C."/>
            <person name="Yang T.C."/>
            <person name="Huo Q.B."/>
            <person name="Li W."/>
            <person name="Chen H.Y."/>
            <person name="Chen S.E."/>
            <person name="Zhou L.G."/>
            <person name="Ni X.B."/>
            <person name="Tian J.H."/>
            <person name="Sheng Y."/>
            <person name="Liu T."/>
            <person name="Pan Y.S."/>
            <person name="Xia L.Y."/>
            <person name="Li J."/>
            <person name="Zhao F."/>
            <person name="Cao W.C."/>
        </authorList>
    </citation>
    <scope>NUCLEOTIDE SEQUENCE [LARGE SCALE GENOMIC DNA]</scope>
    <source>
        <strain evidence="1">Iper-2018</strain>
    </source>
</reference>
<dbReference type="Proteomes" id="UP000805193">
    <property type="component" value="Unassembled WGS sequence"/>
</dbReference>
<proteinExistence type="predicted"/>
<accession>A0AC60PX80</accession>
<sequence>MSFVSRSGVFSLVRRDTSTRGEGEEQEHDKIVEQTSSTMVVTYSRNARLVATVSARAKVATRDGDIDPREAQGHPGYTRIPRCGECRRYGHDASECVTTYADKLRQSRSLTVDVVQDHLMNISEVVDATGDIASSPLKTQKNETETSTQQPEELSPDSESSSSLPGLSTPADERRELIRSRPRDRVTTCLRHAINMATGCWRDELNEVELQMLEYSESLGLVPYAGTPDP</sequence>
<name>A0AC60PX80_IXOPE</name>
<organism evidence="1 2">
    <name type="scientific">Ixodes persulcatus</name>
    <name type="common">Taiga tick</name>
    <dbReference type="NCBI Taxonomy" id="34615"/>
    <lineage>
        <taxon>Eukaryota</taxon>
        <taxon>Metazoa</taxon>
        <taxon>Ecdysozoa</taxon>
        <taxon>Arthropoda</taxon>
        <taxon>Chelicerata</taxon>
        <taxon>Arachnida</taxon>
        <taxon>Acari</taxon>
        <taxon>Parasitiformes</taxon>
        <taxon>Ixodida</taxon>
        <taxon>Ixodoidea</taxon>
        <taxon>Ixodidae</taxon>
        <taxon>Ixodinae</taxon>
        <taxon>Ixodes</taxon>
    </lineage>
</organism>
<gene>
    <name evidence="1" type="ORF">HPB47_027182</name>
</gene>
<protein>
    <submittedName>
        <fullName evidence="1">Uncharacterized protein</fullName>
    </submittedName>
</protein>
<evidence type="ECO:0000313" key="1">
    <source>
        <dbReference type="EMBL" id="KAG0425668.1"/>
    </source>
</evidence>
<evidence type="ECO:0000313" key="2">
    <source>
        <dbReference type="Proteomes" id="UP000805193"/>
    </source>
</evidence>
<keyword evidence="2" id="KW-1185">Reference proteome</keyword>